<dbReference type="Gene3D" id="1.10.10.10">
    <property type="entry name" value="Winged helix-like DNA-binding domain superfamily/Winged helix DNA-binding domain"/>
    <property type="match status" value="1"/>
</dbReference>
<dbReference type="GeneID" id="41329424"/>
<accession>A0A5B9D958</accession>
<evidence type="ECO:0000313" key="1">
    <source>
        <dbReference type="EMBL" id="QEE15603.1"/>
    </source>
</evidence>
<dbReference type="EMBL" id="CP042905">
    <property type="protein sequence ID" value="QEE15603.1"/>
    <property type="molecule type" value="Genomic_DNA"/>
</dbReference>
<dbReference type="Proteomes" id="UP000321408">
    <property type="component" value="Chromosome"/>
</dbReference>
<dbReference type="InterPro" id="IPR036390">
    <property type="entry name" value="WH_DNA-bd_sf"/>
</dbReference>
<dbReference type="Pfam" id="PF13412">
    <property type="entry name" value="HTH_24"/>
    <property type="match status" value="1"/>
</dbReference>
<name>A0A5B9D958_9ARCH</name>
<proteinExistence type="predicted"/>
<reference evidence="1 2" key="2">
    <citation type="journal article" date="2024" name="Int. J. Syst. Evol. Microbiol.">
        <title>Promethearchaeum syntrophicum gen. nov., sp. nov., an anaerobic, obligately syntrophic archaeon, the first isolate of the lineage 'Asgard' archaea, and proposal of the new archaeal phylum Promethearchaeota phyl. nov. and kingdom Promethearchaeati regn. nov.</title>
        <authorList>
            <person name="Imachi H."/>
            <person name="Nobu M.K."/>
            <person name="Kato S."/>
            <person name="Takaki Y."/>
            <person name="Miyazaki M."/>
            <person name="Miyata M."/>
            <person name="Ogawara M."/>
            <person name="Saito Y."/>
            <person name="Sakai S."/>
            <person name="Tahara Y.O."/>
            <person name="Takano Y."/>
            <person name="Tasumi E."/>
            <person name="Uematsu K."/>
            <person name="Yoshimura T."/>
            <person name="Itoh T."/>
            <person name="Ohkuma M."/>
            <person name="Takai K."/>
        </authorList>
    </citation>
    <scope>NUCLEOTIDE SEQUENCE [LARGE SCALE GENOMIC DNA]</scope>
    <source>
        <strain evidence="1 2">MK-D1</strain>
    </source>
</reference>
<reference evidence="1 2" key="1">
    <citation type="journal article" date="2020" name="Nature">
        <title>Isolation of an archaeon at the prokaryote-eukaryote interface.</title>
        <authorList>
            <person name="Imachi H."/>
            <person name="Nobu M.K."/>
            <person name="Nakahara N."/>
            <person name="Morono Y."/>
            <person name="Ogawara M."/>
            <person name="Takaki Y."/>
            <person name="Takano Y."/>
            <person name="Uematsu K."/>
            <person name="Ikuta T."/>
            <person name="Ito M."/>
            <person name="Matsui Y."/>
            <person name="Miyazaki M."/>
            <person name="Murata K."/>
            <person name="Saito Y."/>
            <person name="Sakai S."/>
            <person name="Song C."/>
            <person name="Tasumi E."/>
            <person name="Yamanaka Y."/>
            <person name="Yamaguchi T."/>
            <person name="Kamagata Y."/>
            <person name="Tamaki H."/>
            <person name="Takai K."/>
        </authorList>
    </citation>
    <scope>NUCLEOTIDE SEQUENCE [LARGE SCALE GENOMIC DNA]</scope>
    <source>
        <strain evidence="1 2">MK-D1</strain>
    </source>
</reference>
<protein>
    <submittedName>
        <fullName evidence="1">Winged helix-turn-helix transcriptional regulator</fullName>
    </submittedName>
</protein>
<dbReference type="InterPro" id="IPR036388">
    <property type="entry name" value="WH-like_DNA-bd_sf"/>
</dbReference>
<dbReference type="RefSeq" id="WP_147662506.1">
    <property type="nucleotide sequence ID" value="NZ_CP042905.2"/>
</dbReference>
<gene>
    <name evidence="1" type="ORF">DSAG12_01429</name>
</gene>
<dbReference type="AlphaFoldDB" id="A0A5B9D958"/>
<dbReference type="KEGG" id="psyt:DSAG12_01429"/>
<keyword evidence="2" id="KW-1185">Reference proteome</keyword>
<dbReference type="SUPFAM" id="SSF46785">
    <property type="entry name" value="Winged helix' DNA-binding domain"/>
    <property type="match status" value="1"/>
</dbReference>
<dbReference type="OrthoDB" id="371687at2157"/>
<organism evidence="1 2">
    <name type="scientific">Promethearchaeum syntrophicum</name>
    <dbReference type="NCBI Taxonomy" id="2594042"/>
    <lineage>
        <taxon>Archaea</taxon>
        <taxon>Promethearchaeati</taxon>
        <taxon>Promethearchaeota</taxon>
        <taxon>Promethearchaeia</taxon>
        <taxon>Promethearchaeales</taxon>
        <taxon>Promethearchaeaceae</taxon>
        <taxon>Promethearchaeum</taxon>
    </lineage>
</organism>
<evidence type="ECO:0000313" key="2">
    <source>
        <dbReference type="Proteomes" id="UP000321408"/>
    </source>
</evidence>
<sequence length="255" mass="30412">MYDQKIKKIEKSKHKRKKENLTNLEILLIKPKFRIYSYLEMYGKLSSQELEKLLGKSKSTVNIHLQDLQERGIISEPTTRDKKGNFIYHLAEDYEERIRELENSIDFTKELSEKQLVKIINIERIMSEINQNNLQILVDFAKKMKNDSESGLSQDTVLELREMMQFLRNKKGELVYDDQGNLQSQFEILNSFQYLTRDEYMIFRQEWRGFLEHVKEKTINLREKNVISDQDKGKTMYLATFGIPIKRMLKLLDIS</sequence>